<evidence type="ECO:0000313" key="2">
    <source>
        <dbReference type="Proteomes" id="UP000287651"/>
    </source>
</evidence>
<accession>A0A426Z2R5</accession>
<dbReference type="Proteomes" id="UP000287651">
    <property type="component" value="Unassembled WGS sequence"/>
</dbReference>
<sequence>MCTQTADLSARSMSSSEGHSYTCLARAGSRAPRRYSPDDGPSVHTCDDPEMIDHLVTRGSSPSVGFNLVMMLAKYLSAPARSSTSQRSRLVYPHTGASSNSITFFPLYIGDLVELTEASTGYSGVAFLRCFLRVIPSPPPGCFSIVELAASTIVGESVGDGTADPLPVMPPDFILPRLNISAQQKLFTVQYVHSIGKLKPRRQEMKKTCDF</sequence>
<gene>
    <name evidence="1" type="ORF">B296_00034283</name>
</gene>
<name>A0A426Z2R5_ENSVE</name>
<proteinExistence type="predicted"/>
<reference evidence="1 2" key="1">
    <citation type="journal article" date="2014" name="Agronomy (Basel)">
        <title>A Draft Genome Sequence for Ensete ventricosum, the Drought-Tolerant Tree Against Hunger.</title>
        <authorList>
            <person name="Harrison J."/>
            <person name="Moore K.A."/>
            <person name="Paszkiewicz K."/>
            <person name="Jones T."/>
            <person name="Grant M."/>
            <person name="Ambacheew D."/>
            <person name="Muzemil S."/>
            <person name="Studholme D.J."/>
        </authorList>
    </citation>
    <scope>NUCLEOTIDE SEQUENCE [LARGE SCALE GENOMIC DNA]</scope>
</reference>
<organism evidence="1 2">
    <name type="scientific">Ensete ventricosum</name>
    <name type="common">Abyssinian banana</name>
    <name type="synonym">Musa ensete</name>
    <dbReference type="NCBI Taxonomy" id="4639"/>
    <lineage>
        <taxon>Eukaryota</taxon>
        <taxon>Viridiplantae</taxon>
        <taxon>Streptophyta</taxon>
        <taxon>Embryophyta</taxon>
        <taxon>Tracheophyta</taxon>
        <taxon>Spermatophyta</taxon>
        <taxon>Magnoliopsida</taxon>
        <taxon>Liliopsida</taxon>
        <taxon>Zingiberales</taxon>
        <taxon>Musaceae</taxon>
        <taxon>Ensete</taxon>
    </lineage>
</organism>
<dbReference type="AlphaFoldDB" id="A0A426Z2R5"/>
<evidence type="ECO:0000313" key="1">
    <source>
        <dbReference type="EMBL" id="RRT58253.1"/>
    </source>
</evidence>
<protein>
    <submittedName>
        <fullName evidence="1">Uncharacterized protein</fullName>
    </submittedName>
</protein>
<comment type="caution">
    <text evidence="1">The sequence shown here is derived from an EMBL/GenBank/DDBJ whole genome shotgun (WGS) entry which is preliminary data.</text>
</comment>
<dbReference type="EMBL" id="AMZH03008775">
    <property type="protein sequence ID" value="RRT58253.1"/>
    <property type="molecule type" value="Genomic_DNA"/>
</dbReference>